<proteinExistence type="inferred from homology"/>
<keyword evidence="2" id="KW-0560">Oxidoreductase</keyword>
<dbReference type="FunFam" id="3.40.50.720:FF:000084">
    <property type="entry name" value="Short-chain dehydrogenase reductase"/>
    <property type="match status" value="1"/>
</dbReference>
<dbReference type="CDD" id="cd05233">
    <property type="entry name" value="SDR_c"/>
    <property type="match status" value="1"/>
</dbReference>
<comment type="similarity">
    <text evidence="1">Belongs to the short-chain dehydrogenases/reductases (SDR) family.</text>
</comment>
<dbReference type="Gene3D" id="3.40.50.720">
    <property type="entry name" value="NAD(P)-binding Rossmann-like Domain"/>
    <property type="match status" value="1"/>
</dbReference>
<dbReference type="GO" id="GO:0016616">
    <property type="term" value="F:oxidoreductase activity, acting on the CH-OH group of donors, NAD or NADP as acceptor"/>
    <property type="evidence" value="ECO:0007669"/>
    <property type="project" value="TreeGrafter"/>
</dbReference>
<dbReference type="Proteomes" id="UP000199025">
    <property type="component" value="Unassembled WGS sequence"/>
</dbReference>
<reference evidence="5 6" key="1">
    <citation type="submission" date="2016-10" db="EMBL/GenBank/DDBJ databases">
        <authorList>
            <person name="de Groot N.N."/>
        </authorList>
    </citation>
    <scope>NUCLEOTIDE SEQUENCE [LARGE SCALE GENOMIC DNA]</scope>
    <source>
        <strain evidence="5 6">DSM 44468</strain>
    </source>
</reference>
<dbReference type="Pfam" id="PF13561">
    <property type="entry name" value="adh_short_C2"/>
    <property type="match status" value="1"/>
</dbReference>
<keyword evidence="6" id="KW-1185">Reference proteome</keyword>
<dbReference type="SMART" id="SM00822">
    <property type="entry name" value="PKS_KR"/>
    <property type="match status" value="1"/>
</dbReference>
<dbReference type="GO" id="GO:0006633">
    <property type="term" value="P:fatty acid biosynthetic process"/>
    <property type="evidence" value="ECO:0007669"/>
    <property type="project" value="TreeGrafter"/>
</dbReference>
<dbReference type="AlphaFoldDB" id="A0A1I3PCB9"/>
<sequence>MAVPDVTGRPLSELISLTKRVAVVTGGADGIGHAIASRFAEAGAEVVVADLDFAKAQRTTEKLSDRYQRKCIGVYADVSSKKSLQDAAEFTIKELGSLDVWVNNAGVYPVTPVLELTEDQWEHVMAVNLKGTFLGSVEAAKNMIALNRPGVIINLSSTVGYRATMTGWADYAAAKHGVRGLTKALSVQLASYGIRVLALAPTGTNTPGIRRSEQEAEEQGVDLERSRQRSIKPLGREGVPDDIARVALFCASDLSLLMTGSTLLVDGGTLALL</sequence>
<evidence type="ECO:0000256" key="2">
    <source>
        <dbReference type="ARBA" id="ARBA00023002"/>
    </source>
</evidence>
<evidence type="ECO:0000313" key="6">
    <source>
        <dbReference type="Proteomes" id="UP000199025"/>
    </source>
</evidence>
<feature type="domain" description="Ketoreductase" evidence="4">
    <location>
        <begin position="20"/>
        <end position="193"/>
    </location>
</feature>
<organism evidence="5 6">
    <name type="scientific">Amycolatopsis sacchari</name>
    <dbReference type="NCBI Taxonomy" id="115433"/>
    <lineage>
        <taxon>Bacteria</taxon>
        <taxon>Bacillati</taxon>
        <taxon>Actinomycetota</taxon>
        <taxon>Actinomycetes</taxon>
        <taxon>Pseudonocardiales</taxon>
        <taxon>Pseudonocardiaceae</taxon>
        <taxon>Amycolatopsis</taxon>
    </lineage>
</organism>
<dbReference type="STRING" id="115433.SAMN05421835_103361"/>
<dbReference type="PRINTS" id="PR00081">
    <property type="entry name" value="GDHRDH"/>
</dbReference>
<gene>
    <name evidence="5" type="ORF">SAMN05421835_103361</name>
</gene>
<evidence type="ECO:0000256" key="1">
    <source>
        <dbReference type="ARBA" id="ARBA00006484"/>
    </source>
</evidence>
<dbReference type="PANTHER" id="PTHR42760">
    <property type="entry name" value="SHORT-CHAIN DEHYDROGENASES/REDUCTASES FAMILY MEMBER"/>
    <property type="match status" value="1"/>
</dbReference>
<evidence type="ECO:0000313" key="5">
    <source>
        <dbReference type="EMBL" id="SFJ18987.1"/>
    </source>
</evidence>
<dbReference type="RefSeq" id="WP_091505168.1">
    <property type="nucleotide sequence ID" value="NZ_CBDQZW010000043.1"/>
</dbReference>
<dbReference type="PRINTS" id="PR00080">
    <property type="entry name" value="SDRFAMILY"/>
</dbReference>
<dbReference type="PANTHER" id="PTHR42760:SF133">
    <property type="entry name" value="3-OXOACYL-[ACYL-CARRIER-PROTEIN] REDUCTASE"/>
    <property type="match status" value="1"/>
</dbReference>
<evidence type="ECO:0000259" key="4">
    <source>
        <dbReference type="SMART" id="SM00822"/>
    </source>
</evidence>
<dbReference type="GO" id="GO:0048038">
    <property type="term" value="F:quinone binding"/>
    <property type="evidence" value="ECO:0007669"/>
    <property type="project" value="TreeGrafter"/>
</dbReference>
<dbReference type="InterPro" id="IPR057326">
    <property type="entry name" value="KR_dom"/>
</dbReference>
<dbReference type="EMBL" id="FORP01000003">
    <property type="protein sequence ID" value="SFJ18987.1"/>
    <property type="molecule type" value="Genomic_DNA"/>
</dbReference>
<feature type="region of interest" description="Disordered" evidence="3">
    <location>
        <begin position="205"/>
        <end position="225"/>
    </location>
</feature>
<name>A0A1I3PCB9_9PSEU</name>
<dbReference type="SUPFAM" id="SSF51735">
    <property type="entry name" value="NAD(P)-binding Rossmann-fold domains"/>
    <property type="match status" value="1"/>
</dbReference>
<evidence type="ECO:0000256" key="3">
    <source>
        <dbReference type="SAM" id="MobiDB-lite"/>
    </source>
</evidence>
<protein>
    <submittedName>
        <fullName evidence="5">NAD(P)-dependent dehydrogenase, short-chain alcohol dehydrogenase family</fullName>
    </submittedName>
</protein>
<dbReference type="OrthoDB" id="9808187at2"/>
<dbReference type="InterPro" id="IPR036291">
    <property type="entry name" value="NAD(P)-bd_dom_sf"/>
</dbReference>
<accession>A0A1I3PCB9</accession>
<dbReference type="InterPro" id="IPR002347">
    <property type="entry name" value="SDR_fam"/>
</dbReference>